<feature type="transmembrane region" description="Helical" evidence="6">
    <location>
        <begin position="217"/>
        <end position="243"/>
    </location>
</feature>
<dbReference type="PANTHER" id="PTHR31415">
    <property type="entry name" value="OS05G0367900 PROTEIN"/>
    <property type="match status" value="1"/>
</dbReference>
<dbReference type="Proteomes" id="UP001642487">
    <property type="component" value="Chromosome 5"/>
</dbReference>
<keyword evidence="9" id="KW-1185">Reference proteome</keyword>
<sequence>MADKQPYLNGSFYGPAVPPPSKTSRRRRILCTIVKVKIALIVVIGILLLILGLVYRPEKLEFNVSSAKLTQFNITKNQLFYNLALNVTIRNPNKRYRVYYDNTQMDVFYKNQRLNIRWLPAFFQDTKTTAVLIPDNFEGQRQMFLTGDDNVEYTSEKAAGLYSIDVKFFLWLRMKSGKVVLKYKPKVYCGFKQMGKHTYHRPNHHHNRRCCSCGGGFFITFLKILIAIIIVVGLAVLILWLIFRPNKVKFNVTDAKLTQFNLTDNQLHYNLALNVTVRNPNKRIGVYYDTIEAAAVYKDERLQTQWLPPFYQGHKTTVVITSVFFGQQLLLLAGQGLTEFNAETIAGVYEMNVELNLRIRLKFGAVRIGKFKPKVNCEFKVPLSSDGSSVGWVFQSTGCDIHYW</sequence>
<gene>
    <name evidence="8" type="ORF">CITCOLO1_LOCUS15160</name>
</gene>
<protein>
    <recommendedName>
        <fullName evidence="7">Late embryogenesis abundant protein LEA-2 subgroup domain-containing protein</fullName>
    </recommendedName>
</protein>
<evidence type="ECO:0000256" key="5">
    <source>
        <dbReference type="SAM" id="MobiDB-lite"/>
    </source>
</evidence>
<feature type="domain" description="Late embryogenesis abundant protein LEA-2 subgroup" evidence="7">
    <location>
        <begin position="275"/>
        <end position="377"/>
    </location>
</feature>
<name>A0ABP0YTZ7_9ROSI</name>
<evidence type="ECO:0000259" key="7">
    <source>
        <dbReference type="Pfam" id="PF03168"/>
    </source>
</evidence>
<evidence type="ECO:0000313" key="9">
    <source>
        <dbReference type="Proteomes" id="UP001642487"/>
    </source>
</evidence>
<dbReference type="Pfam" id="PF03168">
    <property type="entry name" value="LEA_2"/>
    <property type="match status" value="1"/>
</dbReference>
<feature type="transmembrane region" description="Helical" evidence="6">
    <location>
        <begin position="34"/>
        <end position="55"/>
    </location>
</feature>
<keyword evidence="4 6" id="KW-0472">Membrane</keyword>
<proteinExistence type="predicted"/>
<comment type="subcellular location">
    <subcellularLocation>
        <location evidence="1">Membrane</location>
        <topology evidence="1">Single-pass membrane protein</topology>
    </subcellularLocation>
</comment>
<accession>A0ABP0YTZ7</accession>
<keyword evidence="2 6" id="KW-0812">Transmembrane</keyword>
<evidence type="ECO:0000256" key="1">
    <source>
        <dbReference type="ARBA" id="ARBA00004167"/>
    </source>
</evidence>
<feature type="region of interest" description="Disordered" evidence="5">
    <location>
        <begin position="1"/>
        <end position="23"/>
    </location>
</feature>
<dbReference type="InterPro" id="IPR004864">
    <property type="entry name" value="LEA_2"/>
</dbReference>
<evidence type="ECO:0000256" key="4">
    <source>
        <dbReference type="ARBA" id="ARBA00023136"/>
    </source>
</evidence>
<dbReference type="PANTHER" id="PTHR31415:SF4">
    <property type="entry name" value="NDR1_HIN1-LIKE PROTEIN 3"/>
    <property type="match status" value="1"/>
</dbReference>
<dbReference type="EMBL" id="OZ021739">
    <property type="protein sequence ID" value="CAK9322991.1"/>
    <property type="molecule type" value="Genomic_DNA"/>
</dbReference>
<evidence type="ECO:0000256" key="3">
    <source>
        <dbReference type="ARBA" id="ARBA00022989"/>
    </source>
</evidence>
<reference evidence="8 9" key="1">
    <citation type="submission" date="2024-03" db="EMBL/GenBank/DDBJ databases">
        <authorList>
            <person name="Gkanogiannis A."/>
            <person name="Becerra Lopez-Lavalle L."/>
        </authorList>
    </citation>
    <scope>NUCLEOTIDE SEQUENCE [LARGE SCALE GENOMIC DNA]</scope>
</reference>
<evidence type="ECO:0000256" key="2">
    <source>
        <dbReference type="ARBA" id="ARBA00022692"/>
    </source>
</evidence>
<evidence type="ECO:0000256" key="6">
    <source>
        <dbReference type="SAM" id="Phobius"/>
    </source>
</evidence>
<evidence type="ECO:0000313" key="8">
    <source>
        <dbReference type="EMBL" id="CAK9322991.1"/>
    </source>
</evidence>
<dbReference type="InterPro" id="IPR044839">
    <property type="entry name" value="NDR1-like"/>
</dbReference>
<keyword evidence="3 6" id="KW-1133">Transmembrane helix</keyword>
<organism evidence="8 9">
    <name type="scientific">Citrullus colocynthis</name>
    <name type="common">colocynth</name>
    <dbReference type="NCBI Taxonomy" id="252529"/>
    <lineage>
        <taxon>Eukaryota</taxon>
        <taxon>Viridiplantae</taxon>
        <taxon>Streptophyta</taxon>
        <taxon>Embryophyta</taxon>
        <taxon>Tracheophyta</taxon>
        <taxon>Spermatophyta</taxon>
        <taxon>Magnoliopsida</taxon>
        <taxon>eudicotyledons</taxon>
        <taxon>Gunneridae</taxon>
        <taxon>Pentapetalae</taxon>
        <taxon>rosids</taxon>
        <taxon>fabids</taxon>
        <taxon>Cucurbitales</taxon>
        <taxon>Cucurbitaceae</taxon>
        <taxon>Benincaseae</taxon>
        <taxon>Citrullus</taxon>
    </lineage>
</organism>